<gene>
    <name evidence="14" type="ORF">SAMN04489759_109113</name>
</gene>
<keyword evidence="8" id="KW-0378">Hydrolase</keyword>
<keyword evidence="9" id="KW-0408">Iron</keyword>
<evidence type="ECO:0000256" key="2">
    <source>
        <dbReference type="ARBA" id="ARBA00006521"/>
    </source>
</evidence>
<name>A0A1G7VLS4_9RHOB</name>
<evidence type="ECO:0000256" key="11">
    <source>
        <dbReference type="ARBA" id="ARBA00023204"/>
    </source>
</evidence>
<keyword evidence="7" id="KW-0227">DNA damage</keyword>
<evidence type="ECO:0000256" key="10">
    <source>
        <dbReference type="ARBA" id="ARBA00023014"/>
    </source>
</evidence>
<dbReference type="OrthoDB" id="5290748at2"/>
<dbReference type="SUPFAM" id="SSF52141">
    <property type="entry name" value="Uracil-DNA glycosylase-like"/>
    <property type="match status" value="1"/>
</dbReference>
<evidence type="ECO:0000256" key="3">
    <source>
        <dbReference type="ARBA" id="ARBA00012030"/>
    </source>
</evidence>
<accession>A0A1G7VLS4</accession>
<evidence type="ECO:0000256" key="8">
    <source>
        <dbReference type="ARBA" id="ARBA00022801"/>
    </source>
</evidence>
<dbReference type="GO" id="GO:0051539">
    <property type="term" value="F:4 iron, 4 sulfur cluster binding"/>
    <property type="evidence" value="ECO:0007669"/>
    <property type="project" value="UniProtKB-KW"/>
</dbReference>
<dbReference type="PANTHER" id="PTHR33693:SF1">
    <property type="entry name" value="TYPE-4 URACIL-DNA GLYCOSYLASE"/>
    <property type="match status" value="1"/>
</dbReference>
<dbReference type="GO" id="GO:0004844">
    <property type="term" value="F:uracil DNA N-glycosylase activity"/>
    <property type="evidence" value="ECO:0007669"/>
    <property type="project" value="UniProtKB-EC"/>
</dbReference>
<dbReference type="EMBL" id="FNBP01000009">
    <property type="protein sequence ID" value="SDG60745.1"/>
    <property type="molecule type" value="Genomic_DNA"/>
</dbReference>
<evidence type="ECO:0000256" key="4">
    <source>
        <dbReference type="ARBA" id="ARBA00019403"/>
    </source>
</evidence>
<dbReference type="RefSeq" id="WP_093743494.1">
    <property type="nucleotide sequence ID" value="NZ_FNBP01000009.1"/>
</dbReference>
<dbReference type="SMART" id="SM00987">
    <property type="entry name" value="UreE_C"/>
    <property type="match status" value="1"/>
</dbReference>
<dbReference type="Proteomes" id="UP000199399">
    <property type="component" value="Unassembled WGS sequence"/>
</dbReference>
<dbReference type="GO" id="GO:0006281">
    <property type="term" value="P:DNA repair"/>
    <property type="evidence" value="ECO:0007669"/>
    <property type="project" value="UniProtKB-KW"/>
</dbReference>
<organism evidence="14 15">
    <name type="scientific">Sulfitobacter delicatus</name>
    <dbReference type="NCBI Taxonomy" id="218672"/>
    <lineage>
        <taxon>Bacteria</taxon>
        <taxon>Pseudomonadati</taxon>
        <taxon>Pseudomonadota</taxon>
        <taxon>Alphaproteobacteria</taxon>
        <taxon>Rhodobacterales</taxon>
        <taxon>Roseobacteraceae</taxon>
        <taxon>Sulfitobacter</taxon>
    </lineage>
</organism>
<protein>
    <recommendedName>
        <fullName evidence="4">Type-4 uracil-DNA glycosylase</fullName>
        <ecNumber evidence="3">3.2.2.27</ecNumber>
    </recommendedName>
</protein>
<evidence type="ECO:0000256" key="6">
    <source>
        <dbReference type="ARBA" id="ARBA00022723"/>
    </source>
</evidence>
<dbReference type="InterPro" id="IPR051536">
    <property type="entry name" value="UDG_Type-4/5"/>
</dbReference>
<dbReference type="InterPro" id="IPR005273">
    <property type="entry name" value="Ura-DNA_glyco_family4"/>
</dbReference>
<keyword evidence="11" id="KW-0234">DNA repair</keyword>
<keyword evidence="10" id="KW-0411">Iron-sulfur</keyword>
<evidence type="ECO:0000313" key="14">
    <source>
        <dbReference type="EMBL" id="SDG60745.1"/>
    </source>
</evidence>
<dbReference type="SMART" id="SM00986">
    <property type="entry name" value="UDG"/>
    <property type="match status" value="1"/>
</dbReference>
<evidence type="ECO:0000256" key="12">
    <source>
        <dbReference type="SAM" id="MobiDB-lite"/>
    </source>
</evidence>
<keyword evidence="15" id="KW-1185">Reference proteome</keyword>
<dbReference type="InterPro" id="IPR005122">
    <property type="entry name" value="Uracil-DNA_glycosylase-like"/>
</dbReference>
<dbReference type="Pfam" id="PF03167">
    <property type="entry name" value="UDG"/>
    <property type="match status" value="1"/>
</dbReference>
<evidence type="ECO:0000256" key="1">
    <source>
        <dbReference type="ARBA" id="ARBA00001400"/>
    </source>
</evidence>
<evidence type="ECO:0000256" key="5">
    <source>
        <dbReference type="ARBA" id="ARBA00022485"/>
    </source>
</evidence>
<feature type="region of interest" description="Disordered" evidence="12">
    <location>
        <begin position="36"/>
        <end position="57"/>
    </location>
</feature>
<comment type="similarity">
    <text evidence="2">Belongs to the uracil-DNA glycosylase (UDG) superfamily. Type 4 (UDGa) family.</text>
</comment>
<dbReference type="STRING" id="218672.SAMN04489759_109113"/>
<comment type="catalytic activity">
    <reaction evidence="1">
        <text>Hydrolyzes single-stranded DNA or mismatched double-stranded DNA and polynucleotides, releasing free uracil.</text>
        <dbReference type="EC" id="3.2.2.27"/>
    </reaction>
</comment>
<keyword evidence="6" id="KW-0479">Metal-binding</keyword>
<evidence type="ECO:0000256" key="7">
    <source>
        <dbReference type="ARBA" id="ARBA00022763"/>
    </source>
</evidence>
<dbReference type="EC" id="3.2.2.27" evidence="3"/>
<dbReference type="AlphaFoldDB" id="A0A1G7VLS4"/>
<keyword evidence="5" id="KW-0004">4Fe-4S</keyword>
<proteinExistence type="inferred from homology"/>
<dbReference type="NCBIfam" id="TIGR00758">
    <property type="entry name" value="UDG_fam4"/>
    <property type="match status" value="1"/>
</dbReference>
<dbReference type="InterPro" id="IPR036895">
    <property type="entry name" value="Uracil-DNA_glycosylase-like_sf"/>
</dbReference>
<dbReference type="PANTHER" id="PTHR33693">
    <property type="entry name" value="TYPE-5 URACIL-DNA GLYCOSYLASE"/>
    <property type="match status" value="1"/>
</dbReference>
<dbReference type="GO" id="GO:0046872">
    <property type="term" value="F:metal ion binding"/>
    <property type="evidence" value="ECO:0007669"/>
    <property type="project" value="UniProtKB-KW"/>
</dbReference>
<evidence type="ECO:0000256" key="9">
    <source>
        <dbReference type="ARBA" id="ARBA00023004"/>
    </source>
</evidence>
<dbReference type="Gene3D" id="3.40.470.10">
    <property type="entry name" value="Uracil-DNA glycosylase-like domain"/>
    <property type="match status" value="1"/>
</dbReference>
<feature type="domain" description="Uracil-DNA glycosylase-like" evidence="13">
    <location>
        <begin position="98"/>
        <end position="244"/>
    </location>
</feature>
<sequence length="253" mass="28041">MESMDYHQAAELLAWQVELGATEAICDAPVNRYEVPASQPKAKAAAKGPQPLRPEAKPDPVALARQSARAAQTLEELRAAVEAFEPCELRKGARNLVFSDGVPGAPVMFVGEAPGREEDRAGKPFVGRAGQMLDRMLAAIDMGRDRNVYITNVLPWRPPQNRDPKPDEIAMMRPFVLRHIELAKPKLLVLVGNWSCQTLLEKRGIIRLRGTWTEAAGLPCLPMVHPAYLLRNPAFKREAWADLLSLQARLRDG</sequence>
<reference evidence="15" key="1">
    <citation type="submission" date="2016-10" db="EMBL/GenBank/DDBJ databases">
        <authorList>
            <person name="Varghese N."/>
            <person name="Submissions S."/>
        </authorList>
    </citation>
    <scope>NUCLEOTIDE SEQUENCE [LARGE SCALE GENOMIC DNA]</scope>
    <source>
        <strain evidence="15">DSM 16477</strain>
    </source>
</reference>
<dbReference type="CDD" id="cd10030">
    <property type="entry name" value="UDG-F4_TTUDGA_SPO1dp_like"/>
    <property type="match status" value="1"/>
</dbReference>
<evidence type="ECO:0000259" key="13">
    <source>
        <dbReference type="SMART" id="SM00986"/>
    </source>
</evidence>
<evidence type="ECO:0000313" key="15">
    <source>
        <dbReference type="Proteomes" id="UP000199399"/>
    </source>
</evidence>